<gene>
    <name evidence="2" type="ORF">EUGRSUZ_D02549</name>
</gene>
<proteinExistence type="predicted"/>
<dbReference type="EMBL" id="KK198756">
    <property type="protein sequence ID" value="KCW78378.1"/>
    <property type="molecule type" value="Genomic_DNA"/>
</dbReference>
<accession>A0A059CIV8</accession>
<organism evidence="2">
    <name type="scientific">Eucalyptus grandis</name>
    <name type="common">Flooded gum</name>
    <dbReference type="NCBI Taxonomy" id="71139"/>
    <lineage>
        <taxon>Eukaryota</taxon>
        <taxon>Viridiplantae</taxon>
        <taxon>Streptophyta</taxon>
        <taxon>Embryophyta</taxon>
        <taxon>Tracheophyta</taxon>
        <taxon>Spermatophyta</taxon>
        <taxon>Magnoliopsida</taxon>
        <taxon>eudicotyledons</taxon>
        <taxon>Gunneridae</taxon>
        <taxon>Pentapetalae</taxon>
        <taxon>rosids</taxon>
        <taxon>malvids</taxon>
        <taxon>Myrtales</taxon>
        <taxon>Myrtaceae</taxon>
        <taxon>Myrtoideae</taxon>
        <taxon>Eucalypteae</taxon>
        <taxon>Eucalyptus</taxon>
    </lineage>
</organism>
<sequence length="94" mass="9761">MKRVARATTASKDQEKEKKISAGKIHQRSSTHASPKEPKPAETKAGAISNSGFTEAAGLVTGSGRSCSRVKKKETGGGGDLVEQESGTWEGAFG</sequence>
<dbReference type="Gramene" id="KCW78378">
    <property type="protein sequence ID" value="KCW78378"/>
    <property type="gene ID" value="EUGRSUZ_D02549"/>
</dbReference>
<reference evidence="2" key="1">
    <citation type="submission" date="2013-07" db="EMBL/GenBank/DDBJ databases">
        <title>The genome of Eucalyptus grandis.</title>
        <authorList>
            <person name="Schmutz J."/>
            <person name="Hayes R."/>
            <person name="Myburg A."/>
            <person name="Tuskan G."/>
            <person name="Grattapaglia D."/>
            <person name="Rokhsar D.S."/>
        </authorList>
    </citation>
    <scope>NUCLEOTIDE SEQUENCE</scope>
    <source>
        <tissue evidence="2">Leaf extractions</tissue>
    </source>
</reference>
<evidence type="ECO:0000313" key="2">
    <source>
        <dbReference type="EMBL" id="KCW78378.1"/>
    </source>
</evidence>
<dbReference type="AlphaFoldDB" id="A0A059CIV8"/>
<protein>
    <submittedName>
        <fullName evidence="2">Uncharacterized protein</fullName>
    </submittedName>
</protein>
<dbReference type="InParanoid" id="A0A059CIV8"/>
<feature type="region of interest" description="Disordered" evidence="1">
    <location>
        <begin position="1"/>
        <end position="94"/>
    </location>
</feature>
<evidence type="ECO:0000256" key="1">
    <source>
        <dbReference type="SAM" id="MobiDB-lite"/>
    </source>
</evidence>
<name>A0A059CIV8_EUCGR</name>